<organism evidence="7">
    <name type="scientific">Desulfobacca acetoxidans</name>
    <dbReference type="NCBI Taxonomy" id="60893"/>
    <lineage>
        <taxon>Bacteria</taxon>
        <taxon>Pseudomonadati</taxon>
        <taxon>Thermodesulfobacteriota</taxon>
        <taxon>Desulfobaccia</taxon>
        <taxon>Desulfobaccales</taxon>
        <taxon>Desulfobaccaceae</taxon>
        <taxon>Desulfobacca</taxon>
    </lineage>
</organism>
<evidence type="ECO:0000256" key="3">
    <source>
        <dbReference type="ARBA" id="ARBA00022692"/>
    </source>
</evidence>
<feature type="transmembrane region" description="Helical" evidence="6">
    <location>
        <begin position="312"/>
        <end position="332"/>
    </location>
</feature>
<feature type="transmembrane region" description="Helical" evidence="6">
    <location>
        <begin position="233"/>
        <end position="253"/>
    </location>
</feature>
<gene>
    <name evidence="7" type="ORF">ENV52_14250</name>
</gene>
<dbReference type="InterPro" id="IPR050833">
    <property type="entry name" value="Poly_Biosynth_Transport"/>
</dbReference>
<keyword evidence="2" id="KW-1003">Cell membrane</keyword>
<feature type="transmembrane region" description="Helical" evidence="6">
    <location>
        <begin position="403"/>
        <end position="422"/>
    </location>
</feature>
<keyword evidence="5 6" id="KW-0472">Membrane</keyword>
<name>A0A7V6DR34_9BACT</name>
<protein>
    <recommendedName>
        <fullName evidence="8">Polysaccharide biosynthesis protein</fullName>
    </recommendedName>
</protein>
<comment type="subcellular location">
    <subcellularLocation>
        <location evidence="1">Cell membrane</location>
        <topology evidence="1">Multi-pass membrane protein</topology>
    </subcellularLocation>
</comment>
<dbReference type="EMBL" id="DTGR01000219">
    <property type="protein sequence ID" value="HHS30849.1"/>
    <property type="molecule type" value="Genomic_DNA"/>
</dbReference>
<feature type="transmembrane region" description="Helical" evidence="6">
    <location>
        <begin position="373"/>
        <end position="397"/>
    </location>
</feature>
<accession>A0A7V6DR34</accession>
<feature type="transmembrane region" description="Helical" evidence="6">
    <location>
        <begin position="193"/>
        <end position="213"/>
    </location>
</feature>
<feature type="transmembrane region" description="Helical" evidence="6">
    <location>
        <begin position="344"/>
        <end position="366"/>
    </location>
</feature>
<dbReference type="PANTHER" id="PTHR30250:SF11">
    <property type="entry name" value="O-ANTIGEN TRANSPORTER-RELATED"/>
    <property type="match status" value="1"/>
</dbReference>
<feature type="transmembrane region" description="Helical" evidence="6">
    <location>
        <begin position="163"/>
        <end position="181"/>
    </location>
</feature>
<evidence type="ECO:0000256" key="5">
    <source>
        <dbReference type="ARBA" id="ARBA00023136"/>
    </source>
</evidence>
<dbReference type="InterPro" id="IPR002797">
    <property type="entry name" value="Polysacc_synth"/>
</dbReference>
<evidence type="ECO:0000256" key="6">
    <source>
        <dbReference type="SAM" id="Phobius"/>
    </source>
</evidence>
<feature type="transmembrane region" description="Helical" evidence="6">
    <location>
        <begin position="273"/>
        <end position="291"/>
    </location>
</feature>
<evidence type="ECO:0000256" key="4">
    <source>
        <dbReference type="ARBA" id="ARBA00022989"/>
    </source>
</evidence>
<keyword evidence="3 6" id="KW-0812">Transmembrane</keyword>
<feature type="transmembrane region" description="Helical" evidence="6">
    <location>
        <begin position="45"/>
        <end position="66"/>
    </location>
</feature>
<evidence type="ECO:0000313" key="7">
    <source>
        <dbReference type="EMBL" id="HHS30849.1"/>
    </source>
</evidence>
<keyword evidence="4 6" id="KW-1133">Transmembrane helix</keyword>
<dbReference type="PANTHER" id="PTHR30250">
    <property type="entry name" value="PST FAMILY PREDICTED COLANIC ACID TRANSPORTER"/>
    <property type="match status" value="1"/>
</dbReference>
<feature type="transmembrane region" description="Helical" evidence="6">
    <location>
        <begin position="429"/>
        <end position="451"/>
    </location>
</feature>
<comment type="caution">
    <text evidence="7">The sequence shown here is derived from an EMBL/GenBank/DDBJ whole genome shotgun (WGS) entry which is preliminary data.</text>
</comment>
<feature type="transmembrane region" description="Helical" evidence="6">
    <location>
        <begin position="457"/>
        <end position="477"/>
    </location>
</feature>
<dbReference type="GO" id="GO:0005886">
    <property type="term" value="C:plasma membrane"/>
    <property type="evidence" value="ECO:0007669"/>
    <property type="project" value="UniProtKB-SubCell"/>
</dbReference>
<evidence type="ECO:0008006" key="8">
    <source>
        <dbReference type="Google" id="ProtNLM"/>
    </source>
</evidence>
<proteinExistence type="predicted"/>
<evidence type="ECO:0000256" key="2">
    <source>
        <dbReference type="ARBA" id="ARBA00022475"/>
    </source>
</evidence>
<feature type="transmembrane region" description="Helical" evidence="6">
    <location>
        <begin position="12"/>
        <end position="39"/>
    </location>
</feature>
<evidence type="ECO:0000256" key="1">
    <source>
        <dbReference type="ARBA" id="ARBA00004651"/>
    </source>
</evidence>
<feature type="transmembrane region" description="Helical" evidence="6">
    <location>
        <begin position="89"/>
        <end position="110"/>
    </location>
</feature>
<dbReference type="Pfam" id="PF01943">
    <property type="entry name" value="Polysacc_synt"/>
    <property type="match status" value="1"/>
</dbReference>
<dbReference type="AlphaFoldDB" id="A0A7V6DR34"/>
<reference evidence="7" key="1">
    <citation type="journal article" date="2020" name="mSystems">
        <title>Genome- and Community-Level Interaction Insights into Carbon Utilization and Element Cycling Functions of Hydrothermarchaeota in Hydrothermal Sediment.</title>
        <authorList>
            <person name="Zhou Z."/>
            <person name="Liu Y."/>
            <person name="Xu W."/>
            <person name="Pan J."/>
            <person name="Luo Z.H."/>
            <person name="Li M."/>
        </authorList>
    </citation>
    <scope>NUCLEOTIDE SEQUENCE [LARGE SCALE GENOMIC DNA]</scope>
    <source>
        <strain evidence="7">SpSt-767</strain>
    </source>
</reference>
<sequence>MNARLPVQHRLALDSALALGIKVISLPLSCLTSLAIARFWGAQGLGTFTVAVYLVTTLSVACRLGLDTGMLRFGAGLNAAGQGGDIKGLFWRGLTLVLFLSVGAAIGLFLAGNRLVQVFQAQALPEVLNFMTLALPISVGAAFCGETLRSLGGARWVVAQQDFLVPVSLLVLVGIFAWKGQMGPLSPAALGQAYLVSGSLGLGFLAVLMRSYLKGRRKSTRQTRLNDLVRYSWPLYLSGLLMLAFSAVDSLVLGFFTGPEQVAFYEAASRTSLLVGLPLLAVNAVIPPMFAHMHQKERIKELEGLAQTSTRWMYYVALPLALFMAALAPDILKLFGTSFGEGQYALQILLVAQLLNVACGSVGFLLAMSGNQYTLTAILAVGGAIGLPLMAAGAAMFGLNGLALAKGIWLAGINILMSLGVYRRLGLKIFASGIGWANASAAAGFCLFWLIRPHVGPWAAAGVGAFLYLALISKTLYQEFTDIPFPIHWETIR</sequence>